<evidence type="ECO:0000259" key="12">
    <source>
        <dbReference type="Pfam" id="PF02782"/>
    </source>
</evidence>
<dbReference type="SUPFAM" id="SSF53067">
    <property type="entry name" value="Actin-like ATPase domain"/>
    <property type="match status" value="2"/>
</dbReference>
<keyword evidence="1 7" id="KW-0808">Transferase</keyword>
<evidence type="ECO:0000259" key="11">
    <source>
        <dbReference type="Pfam" id="PF00370"/>
    </source>
</evidence>
<proteinExistence type="inferred from homology"/>
<dbReference type="PANTHER" id="PTHR43435:SF4">
    <property type="entry name" value="FGGY CARBOHYDRATE KINASE DOMAIN-CONTAINING PROTEIN"/>
    <property type="match status" value="1"/>
</dbReference>
<evidence type="ECO:0000256" key="2">
    <source>
        <dbReference type="ARBA" id="ARBA00022741"/>
    </source>
</evidence>
<dbReference type="GO" id="GO:0005524">
    <property type="term" value="F:ATP binding"/>
    <property type="evidence" value="ECO:0007669"/>
    <property type="project" value="UniProtKB-UniRule"/>
</dbReference>
<evidence type="ECO:0000256" key="3">
    <source>
        <dbReference type="ARBA" id="ARBA00022777"/>
    </source>
</evidence>
<dbReference type="Pfam" id="PF02782">
    <property type="entry name" value="FGGY_C"/>
    <property type="match status" value="1"/>
</dbReference>
<comment type="similarity">
    <text evidence="7 9">Belongs to the ribulokinase family.</text>
</comment>
<evidence type="ECO:0000256" key="9">
    <source>
        <dbReference type="RuleBase" id="RU003455"/>
    </source>
</evidence>
<feature type="domain" description="Carbohydrate kinase FGGY N-terminal" evidence="11">
    <location>
        <begin position="11"/>
        <end position="284"/>
    </location>
</feature>
<dbReference type="Gene3D" id="3.30.420.40">
    <property type="match status" value="2"/>
</dbReference>
<protein>
    <recommendedName>
        <fullName evidence="7 8">Ribulokinase</fullName>
        <ecNumber evidence="7 8">2.7.1.16</ecNumber>
    </recommendedName>
</protein>
<sequence>MNMDKEAGPRYVIGIDFGTASGRAVLVDVRDGRELAWHVTPYPHGVMEDELIGCGIRLGPEWALQHPGDYVEVLRQSVPAVVREAGVSSGQVIGIGVDFTSCTMLPVDEAGTPLLLKEEYRREPHAFVKLWKHHAAQGEADLINAVAAERGEAFLSRYGGKISSEWMVPKGLQVLREAPEVYAAADRFVEAADWIVFWMTGEMKRSSGCAGYKALWHSKEGYPSAAFYRALDPRFERFAETKLRGEIAPLGRAAGRLTGEAAAVMGLHPGIPVAPGMIDAHAAVPGVGATKPGQMVLSMGTSLCHLLLSDKELAVEGICGVARDGIIPGLYAYEAGQAAVGDLFGWYVQQAVPAYVERVADNEGVTVHKWLERRASRLRPGEHGLMALDWWNGNRSVLVNANLSGLIIGLTLQSKPEEIYRALLEATAFGTRKVIEAFETAGVEVRELFACGGLPGKNRLLMQIFADVTGREIKIAASTQTPALGAAMLGAVAAGSHCGGYDRIEEAAERMVRVQEETYRPNPAYRAVYDLLYREYTELHDLFGRGGREAMARLKRLQREAAAAGGQRDPEMPEQGGGRAKGNERR</sequence>
<feature type="domain" description="Carbohydrate kinase FGGY C-terminal" evidence="12">
    <location>
        <begin position="296"/>
        <end position="494"/>
    </location>
</feature>
<keyword evidence="14" id="KW-1185">Reference proteome</keyword>
<keyword evidence="5 7" id="KW-0054">Arabinose catabolism</keyword>
<evidence type="ECO:0000256" key="7">
    <source>
        <dbReference type="HAMAP-Rule" id="MF_00520"/>
    </source>
</evidence>
<evidence type="ECO:0000256" key="6">
    <source>
        <dbReference type="ARBA" id="ARBA00023277"/>
    </source>
</evidence>
<evidence type="ECO:0000256" key="4">
    <source>
        <dbReference type="ARBA" id="ARBA00022840"/>
    </source>
</evidence>
<evidence type="ECO:0000313" key="13">
    <source>
        <dbReference type="EMBL" id="RRJ67603.1"/>
    </source>
</evidence>
<comment type="caution">
    <text evidence="13">The sequence shown here is derived from an EMBL/GenBank/DDBJ whole genome shotgun (WGS) entry which is preliminary data.</text>
</comment>
<dbReference type="GO" id="GO:0019569">
    <property type="term" value="P:L-arabinose catabolic process to D-xylulose 5-phosphate"/>
    <property type="evidence" value="ECO:0007669"/>
    <property type="project" value="UniProtKB-UniRule"/>
</dbReference>
<dbReference type="InterPro" id="IPR043129">
    <property type="entry name" value="ATPase_NBD"/>
</dbReference>
<comment type="catalytic activity">
    <reaction evidence="7 9">
        <text>L-ribulose + ATP = L-ribulose 5-phosphate + ADP + H(+)</text>
        <dbReference type="Rhea" id="RHEA:22072"/>
        <dbReference type="ChEBI" id="CHEBI:15378"/>
        <dbReference type="ChEBI" id="CHEBI:16880"/>
        <dbReference type="ChEBI" id="CHEBI:30616"/>
        <dbReference type="ChEBI" id="CHEBI:58226"/>
        <dbReference type="ChEBI" id="CHEBI:456216"/>
        <dbReference type="EC" id="2.7.1.16"/>
    </reaction>
</comment>
<dbReference type="PANTHER" id="PTHR43435">
    <property type="entry name" value="RIBULOKINASE"/>
    <property type="match status" value="1"/>
</dbReference>
<keyword evidence="2 7" id="KW-0547">Nucleotide-binding</keyword>
<keyword evidence="3 7" id="KW-0418">Kinase</keyword>
<comment type="catalytic activity">
    <reaction evidence="7">
        <text>D-ribulose + ATP = D-ribulose 5-phosphate + ADP + H(+)</text>
        <dbReference type="Rhea" id="RHEA:17601"/>
        <dbReference type="ChEBI" id="CHEBI:15378"/>
        <dbReference type="ChEBI" id="CHEBI:17173"/>
        <dbReference type="ChEBI" id="CHEBI:30616"/>
        <dbReference type="ChEBI" id="CHEBI:58121"/>
        <dbReference type="ChEBI" id="CHEBI:456216"/>
        <dbReference type="EC" id="2.7.1.16"/>
    </reaction>
</comment>
<dbReference type="AlphaFoldDB" id="A0A3P3UGU5"/>
<dbReference type="PROSITE" id="PS00445">
    <property type="entry name" value="FGGY_KINASES_2"/>
    <property type="match status" value="1"/>
</dbReference>
<evidence type="ECO:0000256" key="1">
    <source>
        <dbReference type="ARBA" id="ARBA00022679"/>
    </source>
</evidence>
<dbReference type="PIRSF" id="PIRSF000538">
    <property type="entry name" value="GlpK"/>
    <property type="match status" value="1"/>
</dbReference>
<evidence type="ECO:0000256" key="10">
    <source>
        <dbReference type="SAM" id="MobiDB-lite"/>
    </source>
</evidence>
<dbReference type="UniPathway" id="UPA00145">
    <property type="reaction ID" value="UER00566"/>
</dbReference>
<organism evidence="13 14">
    <name type="scientific">Paenibacillus oralis</name>
    <dbReference type="NCBI Taxonomy" id="2490856"/>
    <lineage>
        <taxon>Bacteria</taxon>
        <taxon>Bacillati</taxon>
        <taxon>Bacillota</taxon>
        <taxon>Bacilli</taxon>
        <taxon>Bacillales</taxon>
        <taxon>Paenibacillaceae</taxon>
        <taxon>Paenibacillus</taxon>
    </lineage>
</organism>
<dbReference type="EC" id="2.7.1.16" evidence="7 8"/>
<dbReference type="GO" id="GO:0008741">
    <property type="term" value="F:ribulokinase activity"/>
    <property type="evidence" value="ECO:0007669"/>
    <property type="project" value="UniProtKB-UniRule"/>
</dbReference>
<name>A0A3P3UGU5_9BACL</name>
<dbReference type="Pfam" id="PF00370">
    <property type="entry name" value="FGGY_N"/>
    <property type="match status" value="1"/>
</dbReference>
<accession>A0A3P3UGU5</accession>
<feature type="region of interest" description="Disordered" evidence="10">
    <location>
        <begin position="559"/>
        <end position="586"/>
    </location>
</feature>
<comment type="pathway">
    <text evidence="7 9">Carbohydrate degradation; L-arabinose degradation via L-ribulose; D-xylulose 5-phosphate from L-arabinose (bacterial route): step 2/3.</text>
</comment>
<evidence type="ECO:0000256" key="5">
    <source>
        <dbReference type="ARBA" id="ARBA00022935"/>
    </source>
</evidence>
<dbReference type="InterPro" id="IPR018485">
    <property type="entry name" value="FGGY_C"/>
</dbReference>
<dbReference type="GO" id="GO:0019150">
    <property type="term" value="F:D-ribulokinase activity"/>
    <property type="evidence" value="ECO:0007669"/>
    <property type="project" value="TreeGrafter"/>
</dbReference>
<dbReference type="InterPro" id="IPR018484">
    <property type="entry name" value="FGGY_N"/>
</dbReference>
<dbReference type="InterPro" id="IPR005929">
    <property type="entry name" value="Ribulokinase"/>
</dbReference>
<dbReference type="InterPro" id="IPR018483">
    <property type="entry name" value="Carb_kinase_FGGY_CS"/>
</dbReference>
<keyword evidence="4 7" id="KW-0067">ATP-binding</keyword>
<reference evidence="13 14" key="1">
    <citation type="submission" date="2018-11" db="EMBL/GenBank/DDBJ databases">
        <title>Genome sequencing of Paenibacillus sp. KCOM 3021 (= ChDC PVNT-B20).</title>
        <authorList>
            <person name="Kook J.-K."/>
            <person name="Park S.-N."/>
            <person name="Lim Y.K."/>
        </authorList>
    </citation>
    <scope>NUCLEOTIDE SEQUENCE [LARGE SCALE GENOMIC DNA]</scope>
    <source>
        <strain evidence="13 14">KCOM 3021</strain>
    </source>
</reference>
<dbReference type="NCBIfam" id="NF003154">
    <property type="entry name" value="PRK04123.1"/>
    <property type="match status" value="1"/>
</dbReference>
<dbReference type="CDD" id="cd07781">
    <property type="entry name" value="ASKHA_NBD_FGGY_L-RBK"/>
    <property type="match status" value="1"/>
</dbReference>
<dbReference type="RefSeq" id="WP_128635374.1">
    <property type="nucleotide sequence ID" value="NZ_RRCN01000001.1"/>
</dbReference>
<dbReference type="EMBL" id="RRCN01000001">
    <property type="protein sequence ID" value="RRJ67603.1"/>
    <property type="molecule type" value="Genomic_DNA"/>
</dbReference>
<keyword evidence="6 7" id="KW-0119">Carbohydrate metabolism</keyword>
<dbReference type="GO" id="GO:0005737">
    <property type="term" value="C:cytoplasm"/>
    <property type="evidence" value="ECO:0007669"/>
    <property type="project" value="TreeGrafter"/>
</dbReference>
<dbReference type="InterPro" id="IPR000577">
    <property type="entry name" value="Carb_kinase_FGGY"/>
</dbReference>
<evidence type="ECO:0000256" key="8">
    <source>
        <dbReference type="NCBIfam" id="TIGR01234"/>
    </source>
</evidence>
<evidence type="ECO:0000313" key="14">
    <source>
        <dbReference type="Proteomes" id="UP000267017"/>
    </source>
</evidence>
<dbReference type="HAMAP" id="MF_00520">
    <property type="entry name" value="Ribulokinase"/>
    <property type="match status" value="1"/>
</dbReference>
<gene>
    <name evidence="7" type="primary">araB</name>
    <name evidence="13" type="ORF">EHV15_15715</name>
</gene>
<dbReference type="OrthoDB" id="9805576at2"/>
<dbReference type="NCBIfam" id="TIGR01234">
    <property type="entry name" value="L-ribulokinase"/>
    <property type="match status" value="1"/>
</dbReference>
<dbReference type="Proteomes" id="UP000267017">
    <property type="component" value="Unassembled WGS sequence"/>
</dbReference>